<evidence type="ECO:0000313" key="16">
    <source>
        <dbReference type="Proteomes" id="UP000050424"/>
    </source>
</evidence>
<accession>A0A0N8H6K8</accession>
<evidence type="ECO:0000256" key="10">
    <source>
        <dbReference type="ARBA" id="ARBA00022989"/>
    </source>
</evidence>
<evidence type="ECO:0000256" key="6">
    <source>
        <dbReference type="ARBA" id="ARBA00022679"/>
    </source>
</evidence>
<dbReference type="Gene3D" id="3.90.550.50">
    <property type="match status" value="1"/>
</dbReference>
<evidence type="ECO:0000256" key="8">
    <source>
        <dbReference type="ARBA" id="ARBA00022741"/>
    </source>
</evidence>
<evidence type="ECO:0000313" key="15">
    <source>
        <dbReference type="EMBL" id="KPM39252.1"/>
    </source>
</evidence>
<dbReference type="GO" id="GO:0000166">
    <property type="term" value="F:nucleotide binding"/>
    <property type="evidence" value="ECO:0007669"/>
    <property type="project" value="UniProtKB-KW"/>
</dbReference>
<evidence type="ECO:0000256" key="13">
    <source>
        <dbReference type="SAM" id="Phobius"/>
    </source>
</evidence>
<keyword evidence="6" id="KW-0808">Transferase</keyword>
<keyword evidence="8" id="KW-0547">Nucleotide-binding</keyword>
<dbReference type="OrthoDB" id="414175at2759"/>
<evidence type="ECO:0000256" key="11">
    <source>
        <dbReference type="ARBA" id="ARBA00023136"/>
    </source>
</evidence>
<dbReference type="STRING" id="78410.A0A0N8H6K8"/>
<reference evidence="15 16" key="1">
    <citation type="submission" date="2015-09" db="EMBL/GenBank/DDBJ databases">
        <title>Draft genome of a European isolate of the apple canker pathogen Neonectria ditissima.</title>
        <authorList>
            <person name="Gomez-Cortecero A."/>
            <person name="Harrison R.J."/>
            <person name="Armitage A.D."/>
        </authorList>
    </citation>
    <scope>NUCLEOTIDE SEQUENCE [LARGE SCALE GENOMIC DNA]</scope>
    <source>
        <strain evidence="15 16">R09/05</strain>
    </source>
</reference>
<dbReference type="PANTHER" id="PTHR23033">
    <property type="entry name" value="BETA1,3-GALACTOSYLTRANSFERASE"/>
    <property type="match status" value="1"/>
</dbReference>
<evidence type="ECO:0000259" key="14">
    <source>
        <dbReference type="Pfam" id="PF02434"/>
    </source>
</evidence>
<evidence type="ECO:0000256" key="1">
    <source>
        <dbReference type="ARBA" id="ARBA00004606"/>
    </source>
</evidence>
<dbReference type="EMBL" id="LKCW01000112">
    <property type="protein sequence ID" value="KPM39252.1"/>
    <property type="molecule type" value="Genomic_DNA"/>
</dbReference>
<evidence type="ECO:0000256" key="12">
    <source>
        <dbReference type="SAM" id="MobiDB-lite"/>
    </source>
</evidence>
<comment type="caution">
    <text evidence="15">The sequence shown here is derived from an EMBL/GenBank/DDBJ whole genome shotgun (WGS) entry which is preliminary data.</text>
</comment>
<comment type="pathway">
    <text evidence="2">Protein modification; protein glycosylation.</text>
</comment>
<comment type="subcellular location">
    <subcellularLocation>
        <location evidence="1">Membrane</location>
        <topology evidence="1">Single-pass type II membrane protein</topology>
    </subcellularLocation>
</comment>
<evidence type="ECO:0000256" key="2">
    <source>
        <dbReference type="ARBA" id="ARBA00004922"/>
    </source>
</evidence>
<keyword evidence="10 13" id="KW-1133">Transmembrane helix</keyword>
<dbReference type="Proteomes" id="UP000050424">
    <property type="component" value="Unassembled WGS sequence"/>
</dbReference>
<dbReference type="GO" id="GO:0016263">
    <property type="term" value="F:glycoprotein-N-acetylgalactosamine 3-beta-galactosyltransferase activity"/>
    <property type="evidence" value="ECO:0007669"/>
    <property type="project" value="UniProtKB-EC"/>
</dbReference>
<keyword evidence="16" id="KW-1185">Reference proteome</keyword>
<dbReference type="InterPro" id="IPR026050">
    <property type="entry name" value="C1GALT1/C1GALT1_chp1"/>
</dbReference>
<feature type="domain" description="Fringe-like glycosyltransferase" evidence="14">
    <location>
        <begin position="227"/>
        <end position="285"/>
    </location>
</feature>
<evidence type="ECO:0000256" key="3">
    <source>
        <dbReference type="ARBA" id="ARBA00006462"/>
    </source>
</evidence>
<organism evidence="15 16">
    <name type="scientific">Neonectria ditissima</name>
    <dbReference type="NCBI Taxonomy" id="78410"/>
    <lineage>
        <taxon>Eukaryota</taxon>
        <taxon>Fungi</taxon>
        <taxon>Dikarya</taxon>
        <taxon>Ascomycota</taxon>
        <taxon>Pezizomycotina</taxon>
        <taxon>Sordariomycetes</taxon>
        <taxon>Hypocreomycetidae</taxon>
        <taxon>Hypocreales</taxon>
        <taxon>Nectriaceae</taxon>
        <taxon>Neonectria</taxon>
    </lineage>
</organism>
<name>A0A0N8H6K8_9HYPO</name>
<keyword evidence="7 13" id="KW-0812">Transmembrane</keyword>
<evidence type="ECO:0000256" key="7">
    <source>
        <dbReference type="ARBA" id="ARBA00022692"/>
    </source>
</evidence>
<dbReference type="AlphaFoldDB" id="A0A0N8H6K8"/>
<feature type="compositionally biased region" description="Polar residues" evidence="12">
    <location>
        <begin position="67"/>
        <end position="97"/>
    </location>
</feature>
<sequence length="626" mass="70806">MPDSTSIRAPTPNIPKPNAKLTAVSRNNRLVPAIIITTCIALFYYLIEPSLGYQGRVFPEVVTDQDQSLDAPASNETDNGWTSITQEPPIPSSSSQDVPVGGSISKDDVLLIMKTGGTTMWKRLLVHLTTTLASERISPENIVIYSDYPETVGSFNIIDVLSNMTDSAKDLPDFDVYRQQPEYMANNYYAEAAGVNGDEWGPTGGWIIDKYKFVPLMQHAGANWPAVKWYIYMEDDSYLFLPNVLSYLSTFDWRKPHYLGSYAAKSDVVFAHGGAGFALSRGAWETSFGRNPNMTENYHQYTADHCCGDQVLAHALEDHGVKFGENGGDEKFTWGFNPVVHWTFAFSKHNWCHPLLSWHKVHSRDVSQYYELEKTWDFTQPLLHRDFFSQKIFPSIQKPLQWWDNMASLYEVTSANKDWPPTPEGQYVEDRWKKAWQSAGACEAACKGWDDCIQWSYVEDLCKMDDKMIMGQGYAPAMSQRKTSLMHTSGWLPDRLERWTCALMDVTVDASAAMLNMGKRSSHFTNMFQMIVAWMPVGRDIEREKWLSISHQAAAILIGFSHYPRLSGTVKPAFVSLSLSTSSPPQNAKSNLFLNKIGLEDIEELVKRDEIRPIVQINVASAWLLD</sequence>
<gene>
    <name evidence="15" type="ORF">AK830_g7301</name>
</gene>
<proteinExistence type="inferred from homology"/>
<dbReference type="InterPro" id="IPR003378">
    <property type="entry name" value="Fringe-like_glycosylTrfase"/>
</dbReference>
<keyword evidence="9" id="KW-0735">Signal-anchor</keyword>
<dbReference type="GO" id="GO:0016020">
    <property type="term" value="C:membrane"/>
    <property type="evidence" value="ECO:0007669"/>
    <property type="project" value="UniProtKB-SubCell"/>
</dbReference>
<dbReference type="EC" id="2.4.1.122" evidence="4"/>
<dbReference type="Pfam" id="PF02434">
    <property type="entry name" value="Fringe"/>
    <property type="match status" value="1"/>
</dbReference>
<dbReference type="PANTHER" id="PTHR23033:SF47">
    <property type="entry name" value="APPLE DOMAIN-CONTAINING PROTEIN-RELATED"/>
    <property type="match status" value="1"/>
</dbReference>
<comment type="similarity">
    <text evidence="3">Belongs to the glycosyltransferase 31 family. Beta3-Gal-T subfamily.</text>
</comment>
<keyword evidence="11 13" id="KW-0472">Membrane</keyword>
<evidence type="ECO:0000256" key="9">
    <source>
        <dbReference type="ARBA" id="ARBA00022968"/>
    </source>
</evidence>
<keyword evidence="5" id="KW-0328">Glycosyltransferase</keyword>
<protein>
    <recommendedName>
        <fullName evidence="4">N-acetylgalactosaminide beta-1,3-galactosyltransferase</fullName>
        <ecNumber evidence="4">2.4.1.122</ecNumber>
    </recommendedName>
</protein>
<evidence type="ECO:0000256" key="5">
    <source>
        <dbReference type="ARBA" id="ARBA00022676"/>
    </source>
</evidence>
<evidence type="ECO:0000256" key="4">
    <source>
        <dbReference type="ARBA" id="ARBA00012557"/>
    </source>
</evidence>
<feature type="region of interest" description="Disordered" evidence="12">
    <location>
        <begin position="67"/>
        <end position="101"/>
    </location>
</feature>
<feature type="transmembrane region" description="Helical" evidence="13">
    <location>
        <begin position="30"/>
        <end position="47"/>
    </location>
</feature>